<evidence type="ECO:0000313" key="2">
    <source>
        <dbReference type="EMBL" id="KKN53753.1"/>
    </source>
</evidence>
<proteinExistence type="predicted"/>
<gene>
    <name evidence="2" type="ORF">LCGC14_0599170</name>
</gene>
<comment type="caution">
    <text evidence="2">The sequence shown here is derived from an EMBL/GenBank/DDBJ whole genome shotgun (WGS) entry which is preliminary data.</text>
</comment>
<reference evidence="2" key="1">
    <citation type="journal article" date="2015" name="Nature">
        <title>Complex archaea that bridge the gap between prokaryotes and eukaryotes.</title>
        <authorList>
            <person name="Spang A."/>
            <person name="Saw J.H."/>
            <person name="Jorgensen S.L."/>
            <person name="Zaremba-Niedzwiedzka K."/>
            <person name="Martijn J."/>
            <person name="Lind A.E."/>
            <person name="van Eijk R."/>
            <person name="Schleper C."/>
            <person name="Guy L."/>
            <person name="Ettema T.J."/>
        </authorList>
    </citation>
    <scope>NUCLEOTIDE SEQUENCE</scope>
</reference>
<keyword evidence="1" id="KW-1133">Transmembrane helix</keyword>
<accession>A0A0F9UJG2</accession>
<keyword evidence="1" id="KW-0812">Transmembrane</keyword>
<organism evidence="2">
    <name type="scientific">marine sediment metagenome</name>
    <dbReference type="NCBI Taxonomy" id="412755"/>
    <lineage>
        <taxon>unclassified sequences</taxon>
        <taxon>metagenomes</taxon>
        <taxon>ecological metagenomes</taxon>
    </lineage>
</organism>
<evidence type="ECO:0000256" key="1">
    <source>
        <dbReference type="SAM" id="Phobius"/>
    </source>
</evidence>
<protein>
    <submittedName>
        <fullName evidence="2">Uncharacterized protein</fullName>
    </submittedName>
</protein>
<feature type="transmembrane region" description="Helical" evidence="1">
    <location>
        <begin position="12"/>
        <end position="35"/>
    </location>
</feature>
<dbReference type="AlphaFoldDB" id="A0A0F9UJG2"/>
<name>A0A0F9UJG2_9ZZZZ</name>
<keyword evidence="1" id="KW-0472">Membrane</keyword>
<dbReference type="EMBL" id="LAZR01000957">
    <property type="protein sequence ID" value="KKN53753.1"/>
    <property type="molecule type" value="Genomic_DNA"/>
</dbReference>
<sequence>MFLENGTMGGGMMVGMGLFWLLTITVLVLGVIALLKYIRSDDSK</sequence>